<dbReference type="EMBL" id="AOGZ02000014">
    <property type="protein sequence ID" value="EOQ96771.1"/>
    <property type="molecule type" value="Genomic_DNA"/>
</dbReference>
<organism evidence="2 3">
    <name type="scientific">Leptospira wolbachii serovar Codice str. CDC</name>
    <dbReference type="NCBI Taxonomy" id="1218599"/>
    <lineage>
        <taxon>Bacteria</taxon>
        <taxon>Pseudomonadati</taxon>
        <taxon>Spirochaetota</taxon>
        <taxon>Spirochaetia</taxon>
        <taxon>Leptospirales</taxon>
        <taxon>Leptospiraceae</taxon>
        <taxon>Leptospira</taxon>
    </lineage>
</organism>
<reference evidence="2" key="1">
    <citation type="submission" date="2013-04" db="EMBL/GenBank/DDBJ databases">
        <authorList>
            <person name="Harkins D.M."/>
            <person name="Durkin A.S."/>
            <person name="Brinkac L.M."/>
            <person name="Haft D.H."/>
            <person name="Selengut J.D."/>
            <person name="Sanka R."/>
            <person name="DePew J."/>
            <person name="Purushe J."/>
            <person name="Galloway R.L."/>
            <person name="Vinetz J.M."/>
            <person name="Sutton G.G."/>
            <person name="Nierman W.C."/>
            <person name="Fouts D.E."/>
        </authorList>
    </citation>
    <scope>NUCLEOTIDE SEQUENCE [LARGE SCALE GENOMIC DNA]</scope>
    <source>
        <strain evidence="2">CDC</strain>
    </source>
</reference>
<dbReference type="STRING" id="1218599.LEP1GSC195_2929"/>
<keyword evidence="1" id="KW-1133">Transmembrane helix</keyword>
<protein>
    <recommendedName>
        <fullName evidence="4">Copper resistance protein D</fullName>
    </recommendedName>
</protein>
<feature type="transmembrane region" description="Helical" evidence="1">
    <location>
        <begin position="158"/>
        <end position="177"/>
    </location>
</feature>
<proteinExistence type="predicted"/>
<feature type="transmembrane region" description="Helical" evidence="1">
    <location>
        <begin position="105"/>
        <end position="129"/>
    </location>
</feature>
<feature type="transmembrane region" description="Helical" evidence="1">
    <location>
        <begin position="21"/>
        <end position="53"/>
    </location>
</feature>
<dbReference type="Proteomes" id="UP000013984">
    <property type="component" value="Unassembled WGS sequence"/>
</dbReference>
<evidence type="ECO:0000313" key="2">
    <source>
        <dbReference type="EMBL" id="EOQ96771.1"/>
    </source>
</evidence>
<evidence type="ECO:0000313" key="3">
    <source>
        <dbReference type="Proteomes" id="UP000013984"/>
    </source>
</evidence>
<accession>R9A3K5</accession>
<feature type="transmembrane region" description="Helical" evidence="1">
    <location>
        <begin position="73"/>
        <end position="93"/>
    </location>
</feature>
<keyword evidence="1" id="KW-0812">Transmembrane</keyword>
<sequence length="184" mass="21197">MFLKIKKEKTNNPSIPFSSIMLFYFLLLIFHIFSAMIWVGGMIFYVIVVIPVIRNPELKDQKLRLLQLTALQFRNISYFVFLVFVISGIGLLYNKGYFESNGALLTTNIGYMFLAKIGLFTILFLSSLYHDFVTGPKTFIYLESDPIQYERYRKTSAFFGRFNLLVSVSIALLGILASRGFSLF</sequence>
<comment type="caution">
    <text evidence="2">The sequence shown here is derived from an EMBL/GenBank/DDBJ whole genome shotgun (WGS) entry which is preliminary data.</text>
</comment>
<keyword evidence="3" id="KW-1185">Reference proteome</keyword>
<keyword evidence="1" id="KW-0472">Membrane</keyword>
<gene>
    <name evidence="2" type="ORF">LEP1GSC195_2929</name>
</gene>
<evidence type="ECO:0008006" key="4">
    <source>
        <dbReference type="Google" id="ProtNLM"/>
    </source>
</evidence>
<name>R9A3K5_9LEPT</name>
<evidence type="ECO:0000256" key="1">
    <source>
        <dbReference type="SAM" id="Phobius"/>
    </source>
</evidence>
<dbReference type="AlphaFoldDB" id="R9A3K5"/>